<keyword evidence="2" id="KW-1185">Reference proteome</keyword>
<dbReference type="AlphaFoldDB" id="K0PH09"/>
<accession>K0PH09</accession>
<dbReference type="Proteomes" id="UP000009319">
    <property type="component" value="Unassembled WGS sequence"/>
</dbReference>
<gene>
    <name evidence="1" type="ORF">BN77_2942</name>
</gene>
<dbReference type="EMBL" id="CANI01000019">
    <property type="protein sequence ID" value="CCM75766.1"/>
    <property type="molecule type" value="Genomic_DNA"/>
</dbReference>
<protein>
    <submittedName>
        <fullName evidence="1">Uncharacterized protein</fullName>
    </submittedName>
</protein>
<sequence length="70" mass="7541">MFVLRGAGPRNCPCKQPFFSAEQPVAKMRAPEAGGPSNKNAFAYNALRLFLTVQAIADRIGFKGADKAAR</sequence>
<comment type="caution">
    <text evidence="1">The sequence shown here is derived from an EMBL/GenBank/DDBJ whole genome shotgun (WGS) entry which is preliminary data.</text>
</comment>
<proteinExistence type="predicted"/>
<evidence type="ECO:0000313" key="2">
    <source>
        <dbReference type="Proteomes" id="UP000009319"/>
    </source>
</evidence>
<dbReference type="HOGENOM" id="CLU_2755114_0_0_5"/>
<reference evidence="1 2" key="1">
    <citation type="journal article" date="2013" name="Genome Announc.">
        <title>Draft Genome Sequence of Rhizobium mesoamericanum STM3625, a Nitrogen-Fixing Symbiont of Mimosa pudica Isolated in French Guiana (South America).</title>
        <authorList>
            <person name="Moulin L."/>
            <person name="Mornico D."/>
            <person name="Melkonian R."/>
            <person name="Klonowska A."/>
        </authorList>
    </citation>
    <scope>NUCLEOTIDE SEQUENCE [LARGE SCALE GENOMIC DNA]</scope>
    <source>
        <strain evidence="1 2">STM3625</strain>
    </source>
</reference>
<organism evidence="1 2">
    <name type="scientific">Rhizobium mesoamericanum STM3625</name>
    <dbReference type="NCBI Taxonomy" id="1211777"/>
    <lineage>
        <taxon>Bacteria</taxon>
        <taxon>Pseudomonadati</taxon>
        <taxon>Pseudomonadota</taxon>
        <taxon>Alphaproteobacteria</taxon>
        <taxon>Hyphomicrobiales</taxon>
        <taxon>Rhizobiaceae</taxon>
        <taxon>Rhizobium/Agrobacterium group</taxon>
        <taxon>Rhizobium</taxon>
    </lineage>
</organism>
<dbReference type="STRING" id="1211777.BN77_2942"/>
<evidence type="ECO:0000313" key="1">
    <source>
        <dbReference type="EMBL" id="CCM75766.1"/>
    </source>
</evidence>
<name>K0PH09_9HYPH</name>